<reference evidence="3 4" key="1">
    <citation type="submission" date="2023-07" db="EMBL/GenBank/DDBJ databases">
        <title>Genomic Encyclopedia of Type Strains, Phase IV (KMG-IV): sequencing the most valuable type-strain genomes for metagenomic binning, comparative biology and taxonomic classification.</title>
        <authorList>
            <person name="Goeker M."/>
        </authorList>
    </citation>
    <scope>NUCLEOTIDE SEQUENCE [LARGE SCALE GENOMIC DNA]</scope>
    <source>
        <strain evidence="3 4">DSM 16460</strain>
    </source>
</reference>
<feature type="region of interest" description="Disordered" evidence="1">
    <location>
        <begin position="166"/>
        <end position="185"/>
    </location>
</feature>
<dbReference type="InterPro" id="IPR014710">
    <property type="entry name" value="RmlC-like_jellyroll"/>
</dbReference>
<feature type="region of interest" description="Disordered" evidence="1">
    <location>
        <begin position="18"/>
        <end position="57"/>
    </location>
</feature>
<feature type="compositionally biased region" description="Basic and acidic residues" evidence="1">
    <location>
        <begin position="167"/>
        <end position="185"/>
    </location>
</feature>
<dbReference type="InterPro" id="IPR052538">
    <property type="entry name" value="Flavonoid_dioxygenase-like"/>
</dbReference>
<name>A0ABT9VGC5_9BACI</name>
<evidence type="ECO:0000259" key="2">
    <source>
        <dbReference type="Pfam" id="PF07883"/>
    </source>
</evidence>
<dbReference type="PANTHER" id="PTHR43346:SF1">
    <property type="entry name" value="QUERCETIN 2,3-DIOXYGENASE-RELATED"/>
    <property type="match status" value="1"/>
</dbReference>
<accession>A0ABT9VGC5</accession>
<dbReference type="Gene3D" id="2.60.120.10">
    <property type="entry name" value="Jelly Rolls"/>
    <property type="match status" value="1"/>
</dbReference>
<feature type="domain" description="Cupin type-2" evidence="2">
    <location>
        <begin position="88"/>
        <end position="163"/>
    </location>
</feature>
<dbReference type="PANTHER" id="PTHR43346">
    <property type="entry name" value="LIGAND BINDING DOMAIN PROTEIN, PUTATIVE (AFU_ORTHOLOGUE AFUA_6G14370)-RELATED"/>
    <property type="match status" value="1"/>
</dbReference>
<protein>
    <submittedName>
        <fullName evidence="3">Mannose-6-phosphate isomerase-like protein (Cupin superfamily)</fullName>
    </submittedName>
</protein>
<gene>
    <name evidence="3" type="ORF">J2S77_001934</name>
</gene>
<dbReference type="RefSeq" id="WP_306976814.1">
    <property type="nucleotide sequence ID" value="NZ_JAUSTQ010000007.1"/>
</dbReference>
<comment type="caution">
    <text evidence="3">The sequence shown here is derived from an EMBL/GenBank/DDBJ whole genome shotgun (WGS) entry which is preliminary data.</text>
</comment>
<dbReference type="Pfam" id="PF07883">
    <property type="entry name" value="Cupin_2"/>
    <property type="match status" value="1"/>
</dbReference>
<dbReference type="SUPFAM" id="SSF51182">
    <property type="entry name" value="RmlC-like cupins"/>
    <property type="match status" value="1"/>
</dbReference>
<evidence type="ECO:0000313" key="4">
    <source>
        <dbReference type="Proteomes" id="UP001224359"/>
    </source>
</evidence>
<evidence type="ECO:0000256" key="1">
    <source>
        <dbReference type="SAM" id="MobiDB-lite"/>
    </source>
</evidence>
<dbReference type="InterPro" id="IPR013096">
    <property type="entry name" value="Cupin_2"/>
</dbReference>
<organism evidence="3 4">
    <name type="scientific">Alkalibacillus salilacus</name>
    <dbReference type="NCBI Taxonomy" id="284582"/>
    <lineage>
        <taxon>Bacteria</taxon>
        <taxon>Bacillati</taxon>
        <taxon>Bacillota</taxon>
        <taxon>Bacilli</taxon>
        <taxon>Bacillales</taxon>
        <taxon>Bacillaceae</taxon>
        <taxon>Alkalibacillus</taxon>
    </lineage>
</organism>
<sequence>MYFDPNYYDFRFNQQDWGSPNQPGWGGPNQPGWGPPGWNGQPGGGWQPPQDRVDHGPNPYVVNIERATMMNPYYRRALWTGEYLQLTLMSIAPGDDIGLERHQNHDQFIRIEGGRGLVQMGDRRDRPNFEREVRDNDAIFIPAGKWHNLTNIGRSPLKLYSIYAPPEHPRGTVHETKQDASHNQY</sequence>
<dbReference type="Proteomes" id="UP001224359">
    <property type="component" value="Unassembled WGS sequence"/>
</dbReference>
<feature type="compositionally biased region" description="Gly residues" evidence="1">
    <location>
        <begin position="24"/>
        <end position="46"/>
    </location>
</feature>
<dbReference type="CDD" id="cd02223">
    <property type="entry name" value="cupin_Bh2720-like"/>
    <property type="match status" value="1"/>
</dbReference>
<evidence type="ECO:0000313" key="3">
    <source>
        <dbReference type="EMBL" id="MDQ0159947.1"/>
    </source>
</evidence>
<keyword evidence="4" id="KW-1185">Reference proteome</keyword>
<proteinExistence type="predicted"/>
<dbReference type="InterPro" id="IPR011051">
    <property type="entry name" value="RmlC_Cupin_sf"/>
</dbReference>
<dbReference type="EMBL" id="JAUSTQ010000007">
    <property type="protein sequence ID" value="MDQ0159947.1"/>
    <property type="molecule type" value="Genomic_DNA"/>
</dbReference>